<feature type="signal peptide" evidence="3">
    <location>
        <begin position="1"/>
        <end position="21"/>
    </location>
</feature>
<dbReference type="PROSITE" id="PS51782">
    <property type="entry name" value="LYSM"/>
    <property type="match status" value="2"/>
</dbReference>
<dbReference type="AlphaFoldDB" id="G4TJ46"/>
<dbReference type="GO" id="GO:0008061">
    <property type="term" value="F:chitin binding"/>
    <property type="evidence" value="ECO:0007669"/>
    <property type="project" value="UniProtKB-KW"/>
</dbReference>
<dbReference type="OMA" id="ADCSRTY"/>
<keyword evidence="3" id="KW-0732">Signal</keyword>
<dbReference type="PANTHER" id="PTHR34997:SF1">
    <property type="entry name" value="PEPTIDOGLYCAN-BINDING LYSIN DOMAIN"/>
    <property type="match status" value="1"/>
</dbReference>
<dbReference type="eggNOG" id="ENOG502S65U">
    <property type="taxonomic scope" value="Eukaryota"/>
</dbReference>
<evidence type="ECO:0000259" key="4">
    <source>
        <dbReference type="PROSITE" id="PS51782"/>
    </source>
</evidence>
<feature type="domain" description="LysM" evidence="4">
    <location>
        <begin position="82"/>
        <end position="128"/>
    </location>
</feature>
<comment type="caution">
    <text evidence="5">The sequence shown here is derived from an EMBL/GenBank/DDBJ whole genome shotgun (WGS) entry which is preliminary data.</text>
</comment>
<keyword evidence="1" id="KW-0147">Chitin-binding</keyword>
<gene>
    <name evidence="5" type="ORF">PIIN_05278</name>
</gene>
<feature type="chain" id="PRO_5003469156" description="LysM domain-containing protein" evidence="3">
    <location>
        <begin position="22"/>
        <end position="174"/>
    </location>
</feature>
<accession>G4TJ46</accession>
<dbReference type="SMART" id="SM00257">
    <property type="entry name" value="LysM"/>
    <property type="match status" value="2"/>
</dbReference>
<proteinExistence type="predicted"/>
<keyword evidence="2" id="KW-0843">Virulence</keyword>
<name>G4TJ46_SERID</name>
<dbReference type="Proteomes" id="UP000007148">
    <property type="component" value="Unassembled WGS sequence"/>
</dbReference>
<sequence length="174" mass="18564">MFVKTFVAAASALFFLTPAMAATCTRNYTVAAGDICDGISRAHNVSTFQLAALNADKIDALCQHMQIGENLCLGTEGQDCTSVHVVSSGDSCATIQQTYQINSTILMSNNPNVDDECDNLYSGLVLCVAPTVVAPPIPPGFFDNDGSIEWVPTPDDQITEEDGDVPYCDEVMDV</sequence>
<dbReference type="CDD" id="cd00118">
    <property type="entry name" value="LysM"/>
    <property type="match status" value="2"/>
</dbReference>
<dbReference type="SMR" id="G4TJ46"/>
<keyword evidence="6" id="KW-1185">Reference proteome</keyword>
<protein>
    <recommendedName>
        <fullName evidence="4">LysM domain-containing protein</fullName>
    </recommendedName>
</protein>
<reference evidence="5 6" key="1">
    <citation type="journal article" date="2011" name="PLoS Pathog.">
        <title>Endophytic Life Strategies Decoded by Genome and Transcriptome Analyses of the Mutualistic Root Symbiont Piriformospora indica.</title>
        <authorList>
            <person name="Zuccaro A."/>
            <person name="Lahrmann U."/>
            <person name="Guldener U."/>
            <person name="Langen G."/>
            <person name="Pfiffi S."/>
            <person name="Biedenkopf D."/>
            <person name="Wong P."/>
            <person name="Samans B."/>
            <person name="Grimm C."/>
            <person name="Basiewicz M."/>
            <person name="Murat C."/>
            <person name="Martin F."/>
            <person name="Kogel K.H."/>
        </authorList>
    </citation>
    <scope>NUCLEOTIDE SEQUENCE [LARGE SCALE GENOMIC DNA]</scope>
    <source>
        <strain evidence="5 6">DSM 11827</strain>
    </source>
</reference>
<dbReference type="OrthoDB" id="5985073at2759"/>
<dbReference type="EMBL" id="CAFZ01000115">
    <property type="protein sequence ID" value="CCA71339.1"/>
    <property type="molecule type" value="Genomic_DNA"/>
</dbReference>
<dbReference type="Gene3D" id="3.10.350.10">
    <property type="entry name" value="LysM domain"/>
    <property type="match status" value="2"/>
</dbReference>
<dbReference type="InParanoid" id="G4TJ46"/>
<dbReference type="SUPFAM" id="SSF54106">
    <property type="entry name" value="LysM domain"/>
    <property type="match status" value="2"/>
</dbReference>
<evidence type="ECO:0000313" key="5">
    <source>
        <dbReference type="EMBL" id="CCA71339.1"/>
    </source>
</evidence>
<dbReference type="InterPro" id="IPR018392">
    <property type="entry name" value="LysM"/>
</dbReference>
<dbReference type="InterPro" id="IPR052210">
    <property type="entry name" value="LysM1-like"/>
</dbReference>
<dbReference type="InterPro" id="IPR036779">
    <property type="entry name" value="LysM_dom_sf"/>
</dbReference>
<organism evidence="5 6">
    <name type="scientific">Serendipita indica (strain DSM 11827)</name>
    <name type="common">Root endophyte fungus</name>
    <name type="synonym">Piriformospora indica</name>
    <dbReference type="NCBI Taxonomy" id="1109443"/>
    <lineage>
        <taxon>Eukaryota</taxon>
        <taxon>Fungi</taxon>
        <taxon>Dikarya</taxon>
        <taxon>Basidiomycota</taxon>
        <taxon>Agaricomycotina</taxon>
        <taxon>Agaricomycetes</taxon>
        <taxon>Sebacinales</taxon>
        <taxon>Serendipitaceae</taxon>
        <taxon>Serendipita</taxon>
    </lineage>
</organism>
<evidence type="ECO:0000256" key="2">
    <source>
        <dbReference type="ARBA" id="ARBA00023026"/>
    </source>
</evidence>
<evidence type="ECO:0000256" key="1">
    <source>
        <dbReference type="ARBA" id="ARBA00022669"/>
    </source>
</evidence>
<evidence type="ECO:0000256" key="3">
    <source>
        <dbReference type="SAM" id="SignalP"/>
    </source>
</evidence>
<dbReference type="HOGENOM" id="CLU_010591_6_0_1"/>
<dbReference type="STRING" id="1109443.G4TJ46"/>
<dbReference type="Pfam" id="PF01476">
    <property type="entry name" value="LysM"/>
    <property type="match status" value="2"/>
</dbReference>
<dbReference type="PANTHER" id="PTHR34997">
    <property type="entry name" value="AM15"/>
    <property type="match status" value="1"/>
</dbReference>
<evidence type="ECO:0000313" key="6">
    <source>
        <dbReference type="Proteomes" id="UP000007148"/>
    </source>
</evidence>
<feature type="domain" description="LysM" evidence="4">
    <location>
        <begin position="26"/>
        <end position="73"/>
    </location>
</feature>